<dbReference type="PRINTS" id="PR01435">
    <property type="entry name" value="NPOXDRDTASE5"/>
</dbReference>
<feature type="transmembrane region" description="Helical" evidence="15">
    <location>
        <begin position="123"/>
        <end position="141"/>
    </location>
</feature>
<dbReference type="EC" id="7.1.1.2" evidence="2"/>
<feature type="transmembrane region" description="Helical" evidence="15">
    <location>
        <begin position="147"/>
        <end position="165"/>
    </location>
</feature>
<evidence type="ECO:0000256" key="1">
    <source>
        <dbReference type="ARBA" id="ARBA00004127"/>
    </source>
</evidence>
<sequence>MQEQTLVTLIVLIPLLGALINAFLLRNASIGLICTIATGVVVFPFIFSLKLFFDSIILGNTITVNLFDWISVPLVNGKEFNIPFGLTVDRLSGIFLLVITGVGSLIHLYSGEYMCHEKGSYRFFVYLNLFIVSMLLLVLGSNMLVTFLGWEGVGVCSYLLIGYWYEDKENSMAAIKAFIANRVGDAGFLIAMFLCYMLFNTINYSELAVAIASLPQDFITNNSVEITLIGLCLLLGVAGKSAQIPLYTWLPDAMAGPTPVSALIHAATMVTSGIYLMNRVSYLLVLSPSVMATIAIVGAATAIFSATIGFAQTDIKKVLAYSTCSQLGYMVLACGVGAFQYGVAHVVTHAFFKACLFLGAGSVIHAMHHEQDIRKMGGLFKKMPITSATFMIATLAIIGFPGFSGFFSKDAILAAAWSGPFGSPILWLIGWITAGFTAFYMLRLTWLVFFGECRAQHPEHIHETNYVITIPLMILAVLSIFGGAIAIPEVLTGKPDFITTFLSPVLGQAQTILTASNFNFAHLSHSMEFSLMGASILIVFVGASFAILLYRNGPQGGEKFANAFGPIYRLVRDKWRVDELYMLVFIKPLAKIGQILYSFFDKKVIENVVNGIPETLYTGTSVVSDTQTGLARNYLKSIFISIIIFGLILFI</sequence>
<feature type="transmembrane region" description="Helical" evidence="15">
    <location>
        <begin position="427"/>
        <end position="446"/>
    </location>
</feature>
<feature type="transmembrane region" description="Helical" evidence="15">
    <location>
        <begin position="6"/>
        <end position="25"/>
    </location>
</feature>
<evidence type="ECO:0000256" key="12">
    <source>
        <dbReference type="ARBA" id="ARBA00023136"/>
    </source>
</evidence>
<evidence type="ECO:0000256" key="9">
    <source>
        <dbReference type="ARBA" id="ARBA00022989"/>
    </source>
</evidence>
<evidence type="ECO:0000259" key="16">
    <source>
        <dbReference type="Pfam" id="PF00361"/>
    </source>
</evidence>
<name>A0A369KUF0_9BACT</name>
<feature type="transmembrane region" description="Helical" evidence="15">
    <location>
        <begin position="529"/>
        <end position="550"/>
    </location>
</feature>
<feature type="domain" description="NADH dehydrogenase subunit 5 C-terminal" evidence="18">
    <location>
        <begin position="440"/>
        <end position="499"/>
    </location>
</feature>
<evidence type="ECO:0000256" key="8">
    <source>
        <dbReference type="ARBA" id="ARBA00022982"/>
    </source>
</evidence>
<dbReference type="GO" id="GO:0003954">
    <property type="term" value="F:NADH dehydrogenase activity"/>
    <property type="evidence" value="ECO:0007669"/>
    <property type="project" value="TreeGrafter"/>
</dbReference>
<keyword evidence="7" id="KW-1278">Translocase</keyword>
<evidence type="ECO:0000313" key="20">
    <source>
        <dbReference type="Proteomes" id="UP000253934"/>
    </source>
</evidence>
<feature type="transmembrane region" description="Helical" evidence="15">
    <location>
        <begin position="32"/>
        <end position="53"/>
    </location>
</feature>
<evidence type="ECO:0000256" key="11">
    <source>
        <dbReference type="ARBA" id="ARBA00023075"/>
    </source>
</evidence>
<keyword evidence="5" id="KW-0679">Respiratory chain</keyword>
<dbReference type="GO" id="GO:0008137">
    <property type="term" value="F:NADH dehydrogenase (ubiquinone) activity"/>
    <property type="evidence" value="ECO:0007669"/>
    <property type="project" value="UniProtKB-EC"/>
</dbReference>
<evidence type="ECO:0000256" key="13">
    <source>
        <dbReference type="ARBA" id="ARBA00049551"/>
    </source>
</evidence>
<keyword evidence="9 15" id="KW-1133">Transmembrane helix</keyword>
<dbReference type="InterPro" id="IPR018393">
    <property type="entry name" value="NADHpl_OxRdtase_5_subgr"/>
</dbReference>
<keyword evidence="20" id="KW-1185">Reference proteome</keyword>
<keyword evidence="10" id="KW-0520">NAD</keyword>
<keyword evidence="8" id="KW-0249">Electron transport</keyword>
<dbReference type="InterPro" id="IPR001516">
    <property type="entry name" value="Proton_antipo_N"/>
</dbReference>
<evidence type="ECO:0000256" key="3">
    <source>
        <dbReference type="ARBA" id="ARBA00021096"/>
    </source>
</evidence>
<feature type="transmembrane region" description="Helical" evidence="15">
    <location>
        <begin position="290"/>
        <end position="311"/>
    </location>
</feature>
<evidence type="ECO:0000256" key="15">
    <source>
        <dbReference type="SAM" id="Phobius"/>
    </source>
</evidence>
<dbReference type="GO" id="GO:0015990">
    <property type="term" value="P:electron transport coupled proton transport"/>
    <property type="evidence" value="ECO:0007669"/>
    <property type="project" value="TreeGrafter"/>
</dbReference>
<dbReference type="Pfam" id="PF00662">
    <property type="entry name" value="Proton_antipo_N"/>
    <property type="match status" value="1"/>
</dbReference>
<dbReference type="InterPro" id="IPR010934">
    <property type="entry name" value="NADH_DH_su5_C"/>
</dbReference>
<dbReference type="PRINTS" id="PR01434">
    <property type="entry name" value="NADHDHGNASE5"/>
</dbReference>
<dbReference type="Pfam" id="PF06455">
    <property type="entry name" value="NADH5_C"/>
    <property type="match status" value="1"/>
</dbReference>
<keyword evidence="12 15" id="KW-0472">Membrane</keyword>
<evidence type="ECO:0000313" key="19">
    <source>
        <dbReference type="EMBL" id="RDB36980.1"/>
    </source>
</evidence>
<evidence type="ECO:0000256" key="2">
    <source>
        <dbReference type="ARBA" id="ARBA00012944"/>
    </source>
</evidence>
<proteinExistence type="predicted"/>
<evidence type="ECO:0000256" key="4">
    <source>
        <dbReference type="ARBA" id="ARBA00022448"/>
    </source>
</evidence>
<dbReference type="PANTHER" id="PTHR42829:SF2">
    <property type="entry name" value="NADH-UBIQUINONE OXIDOREDUCTASE CHAIN 5"/>
    <property type="match status" value="1"/>
</dbReference>
<dbReference type="InterPro" id="IPR001750">
    <property type="entry name" value="ND/Mrp_TM"/>
</dbReference>
<dbReference type="GO" id="GO:0012505">
    <property type="term" value="C:endomembrane system"/>
    <property type="evidence" value="ECO:0007669"/>
    <property type="project" value="UniProtKB-SubCell"/>
</dbReference>
<keyword evidence="6 14" id="KW-0812">Transmembrane</keyword>
<evidence type="ECO:0000256" key="10">
    <source>
        <dbReference type="ARBA" id="ARBA00023027"/>
    </source>
</evidence>
<dbReference type="PANTHER" id="PTHR42829">
    <property type="entry name" value="NADH-UBIQUINONE OXIDOREDUCTASE CHAIN 5"/>
    <property type="match status" value="1"/>
</dbReference>
<evidence type="ECO:0000259" key="18">
    <source>
        <dbReference type="Pfam" id="PF06455"/>
    </source>
</evidence>
<dbReference type="InterPro" id="IPR003945">
    <property type="entry name" value="NU5C-like"/>
</dbReference>
<gene>
    <name evidence="19" type="ORF">DCC88_02315</name>
</gene>
<feature type="transmembrane region" description="Helical" evidence="15">
    <location>
        <begin position="177"/>
        <end position="199"/>
    </location>
</feature>
<keyword evidence="11" id="KW-0830">Ubiquinone</keyword>
<dbReference type="Pfam" id="PF00361">
    <property type="entry name" value="Proton_antipo_M"/>
    <property type="match status" value="1"/>
</dbReference>
<feature type="transmembrane region" description="Helical" evidence="15">
    <location>
        <begin position="347"/>
        <end position="367"/>
    </location>
</feature>
<dbReference type="Proteomes" id="UP000253934">
    <property type="component" value="Unassembled WGS sequence"/>
</dbReference>
<evidence type="ECO:0000256" key="14">
    <source>
        <dbReference type="RuleBase" id="RU000320"/>
    </source>
</evidence>
<keyword evidence="4" id="KW-0813">Transport</keyword>
<accession>A0A369KUF0</accession>
<reference evidence="19" key="1">
    <citation type="submission" date="2018-04" db="EMBL/GenBank/DDBJ databases">
        <title>Draft genome sequence of the Candidatus Spirobacillus cienkowskii, a pathogen of freshwater Daphnia species, reconstructed from hemolymph metagenomic reads.</title>
        <authorList>
            <person name="Bresciani L."/>
            <person name="Lemos L.N."/>
            <person name="Wale N."/>
            <person name="Lin J.Y."/>
            <person name="Fernandes G.R."/>
            <person name="Duffy M.A."/>
            <person name="Rodrigues J.M."/>
        </authorList>
    </citation>
    <scope>NUCLEOTIDE SEQUENCE [LARGE SCALE GENOMIC DNA]</scope>
    <source>
        <strain evidence="19">Binning01</strain>
    </source>
</reference>
<feature type="transmembrane region" description="Helical" evidence="15">
    <location>
        <begin position="91"/>
        <end position="111"/>
    </location>
</feature>
<evidence type="ECO:0000259" key="17">
    <source>
        <dbReference type="Pfam" id="PF00662"/>
    </source>
</evidence>
<evidence type="ECO:0000256" key="7">
    <source>
        <dbReference type="ARBA" id="ARBA00022967"/>
    </source>
</evidence>
<comment type="caution">
    <text evidence="19">The sequence shown here is derived from an EMBL/GenBank/DDBJ whole genome shotgun (WGS) entry which is preliminary data.</text>
</comment>
<dbReference type="GO" id="GO:0042773">
    <property type="term" value="P:ATP synthesis coupled electron transport"/>
    <property type="evidence" value="ECO:0007669"/>
    <property type="project" value="InterPro"/>
</dbReference>
<comment type="catalytic activity">
    <reaction evidence="13">
        <text>a ubiquinone + NADH + 5 H(+)(in) = a ubiquinol + NAD(+) + 4 H(+)(out)</text>
        <dbReference type="Rhea" id="RHEA:29091"/>
        <dbReference type="Rhea" id="RHEA-COMP:9565"/>
        <dbReference type="Rhea" id="RHEA-COMP:9566"/>
        <dbReference type="ChEBI" id="CHEBI:15378"/>
        <dbReference type="ChEBI" id="CHEBI:16389"/>
        <dbReference type="ChEBI" id="CHEBI:17976"/>
        <dbReference type="ChEBI" id="CHEBI:57540"/>
        <dbReference type="ChEBI" id="CHEBI:57945"/>
        <dbReference type="EC" id="7.1.1.2"/>
    </reaction>
</comment>
<organism evidence="19 20">
    <name type="scientific">Spirobacillus cienkowskii</name>
    <dbReference type="NCBI Taxonomy" id="495820"/>
    <lineage>
        <taxon>Bacteria</taxon>
        <taxon>Pseudomonadati</taxon>
        <taxon>Bdellovibrionota</taxon>
        <taxon>Oligoflexia</taxon>
        <taxon>Silvanigrellales</taxon>
        <taxon>Spirobacillus</taxon>
    </lineage>
</organism>
<feature type="transmembrane region" description="Helical" evidence="15">
    <location>
        <begin position="260"/>
        <end position="278"/>
    </location>
</feature>
<dbReference type="GO" id="GO:0016020">
    <property type="term" value="C:membrane"/>
    <property type="evidence" value="ECO:0007669"/>
    <property type="project" value="UniProtKB-SubCell"/>
</dbReference>
<evidence type="ECO:0000256" key="6">
    <source>
        <dbReference type="ARBA" id="ARBA00022692"/>
    </source>
</evidence>
<feature type="transmembrane region" description="Helical" evidence="15">
    <location>
        <begin position="388"/>
        <end position="407"/>
    </location>
</feature>
<dbReference type="NCBIfam" id="TIGR01974">
    <property type="entry name" value="NDH_I_L"/>
    <property type="match status" value="1"/>
</dbReference>
<feature type="domain" description="NADH:quinone oxidoreductase/Mrp antiporter transmembrane" evidence="16">
    <location>
        <begin position="142"/>
        <end position="437"/>
    </location>
</feature>
<protein>
    <recommendedName>
        <fullName evidence="3">NADH-ubiquinone oxidoreductase chain 5</fullName>
        <ecNumber evidence="2">7.1.1.2</ecNumber>
    </recommendedName>
</protein>
<dbReference type="NCBIfam" id="NF005141">
    <property type="entry name" value="PRK06590.1"/>
    <property type="match status" value="1"/>
</dbReference>
<feature type="transmembrane region" description="Helical" evidence="15">
    <location>
        <begin position="466"/>
        <end position="487"/>
    </location>
</feature>
<evidence type="ECO:0000256" key="5">
    <source>
        <dbReference type="ARBA" id="ARBA00022660"/>
    </source>
</evidence>
<dbReference type="AlphaFoldDB" id="A0A369KUF0"/>
<feature type="domain" description="NADH-Ubiquinone oxidoreductase (complex I) chain 5 N-terminal" evidence="17">
    <location>
        <begin position="78"/>
        <end position="124"/>
    </location>
</feature>
<feature type="transmembrane region" description="Helical" evidence="15">
    <location>
        <begin position="634"/>
        <end position="650"/>
    </location>
</feature>
<dbReference type="EMBL" id="QOVW01000014">
    <property type="protein sequence ID" value="RDB36980.1"/>
    <property type="molecule type" value="Genomic_DNA"/>
</dbReference>
<dbReference type="Gene3D" id="1.20.5.2700">
    <property type="match status" value="1"/>
</dbReference>
<comment type="subcellular location">
    <subcellularLocation>
        <location evidence="1">Endomembrane system</location>
        <topology evidence="1">Multi-pass membrane protein</topology>
    </subcellularLocation>
    <subcellularLocation>
        <location evidence="14">Membrane</location>
        <topology evidence="14">Multi-pass membrane protein</topology>
    </subcellularLocation>
</comment>